<organism evidence="1 2">
    <name type="scientific">Cellulomonas fimi (strain ATCC 484 / DSM 20113 / JCM 1341 / CCUG 24087 / LMG 16345 / NBRC 15513 / NCIMB 8980 / NCTC 7547 / NRS-133)</name>
    <dbReference type="NCBI Taxonomy" id="590998"/>
    <lineage>
        <taxon>Bacteria</taxon>
        <taxon>Bacillati</taxon>
        <taxon>Actinomycetota</taxon>
        <taxon>Actinomycetes</taxon>
        <taxon>Micrococcales</taxon>
        <taxon>Cellulomonadaceae</taxon>
        <taxon>Cellulomonas</taxon>
    </lineage>
</organism>
<reference evidence="1 2" key="1">
    <citation type="submission" date="2011-04" db="EMBL/GenBank/DDBJ databases">
        <title>Complete sequence of Cellulomonas fimi ATCC 484.</title>
        <authorList>
            <consortium name="US DOE Joint Genome Institute"/>
            <person name="Lucas S."/>
            <person name="Han J."/>
            <person name="Lapidus A."/>
            <person name="Cheng J.-F."/>
            <person name="Goodwin L."/>
            <person name="Pitluck S."/>
            <person name="Peters L."/>
            <person name="Chertkov O."/>
            <person name="Detter J.C."/>
            <person name="Han C."/>
            <person name="Tapia R."/>
            <person name="Land M."/>
            <person name="Hauser L."/>
            <person name="Kyrpides N."/>
            <person name="Ivanova N."/>
            <person name="Ovchinnikova G."/>
            <person name="Pagani I."/>
            <person name="Mead D."/>
            <person name="Brumm P."/>
            <person name="Woyke T."/>
        </authorList>
    </citation>
    <scope>NUCLEOTIDE SEQUENCE [LARGE SCALE GENOMIC DNA]</scope>
    <source>
        <strain evidence="2">ATCC 484 / DSM 20113 / JCM 1341 / NBRC 15513 / NCIMB 8980 / NCTC 7547</strain>
    </source>
</reference>
<dbReference type="Proteomes" id="UP000008460">
    <property type="component" value="Chromosome"/>
</dbReference>
<dbReference type="AlphaFoldDB" id="F4H6U9"/>
<dbReference type="STRING" id="590998.Celf_0313"/>
<sequence>MSTGSVTPDDLFRLLSVDPDDGVFALVRAARRVKWNFPVTVMSVLAAHGTELSDGALAEVRRNRERADRYRAVAAALDGTIEVKGSTLAAAYPPGLTRHTGDLDLAAPDPDRLWHAAGVVARRSGARPPKVAITGPDAAVTVSLAWPSAEDPWLVSDDGVELVTTPFVGGDGVPLRPVPDAHPVVLSLLAVLEERFQRPFCAADVLDHALVLGTLTSDLRAELTDGAIRLRLAPELVALTGLVEDFRPGLPSPTGLGRLHDAAEAERERRRVVPAPPTLHPGEGFEEFLHRGGTWCGLPLDDVPAPGFRVVEEGHGGVVVETPVGGLLLVAAAEVEESSVDEAVEALARARLGAGDGNRTRAVSLGS</sequence>
<dbReference type="eggNOG" id="ENOG5033ZRZ">
    <property type="taxonomic scope" value="Bacteria"/>
</dbReference>
<proteinExistence type="predicted"/>
<dbReference type="EMBL" id="CP002666">
    <property type="protein sequence ID" value="AEE44458.1"/>
    <property type="molecule type" value="Genomic_DNA"/>
</dbReference>
<evidence type="ECO:0000313" key="2">
    <source>
        <dbReference type="Proteomes" id="UP000008460"/>
    </source>
</evidence>
<name>F4H6U9_CELFA</name>
<accession>F4H6U9</accession>
<protein>
    <submittedName>
        <fullName evidence="1">Uncharacterized protein</fullName>
    </submittedName>
</protein>
<keyword evidence="2" id="KW-1185">Reference proteome</keyword>
<dbReference type="KEGG" id="cfi:Celf_0313"/>
<evidence type="ECO:0000313" key="1">
    <source>
        <dbReference type="EMBL" id="AEE44458.1"/>
    </source>
</evidence>
<dbReference type="HOGENOM" id="CLU_756290_0_0_11"/>
<gene>
    <name evidence="1" type="ordered locus">Celf_0313</name>
</gene>